<dbReference type="GO" id="GO:0032259">
    <property type="term" value="P:methylation"/>
    <property type="evidence" value="ECO:0007669"/>
    <property type="project" value="UniProtKB-KW"/>
</dbReference>
<dbReference type="PANTHER" id="PTHR13271:SF34">
    <property type="entry name" value="N-LYSINE METHYLTRANSFERASE SETD6"/>
    <property type="match status" value="1"/>
</dbReference>
<comment type="caution">
    <text evidence="2">The sequence shown here is derived from an EMBL/GenBank/DDBJ whole genome shotgun (WGS) entry which is preliminary data.</text>
</comment>
<dbReference type="InterPro" id="IPR011383">
    <property type="entry name" value="N-lys_methylase_SETD6"/>
</dbReference>
<evidence type="ECO:0000259" key="1">
    <source>
        <dbReference type="PROSITE" id="PS50280"/>
    </source>
</evidence>
<keyword evidence="2" id="KW-0489">Methyltransferase</keyword>
<dbReference type="EMBL" id="NDIQ01000022">
    <property type="protein sequence ID" value="PRT56758.1"/>
    <property type="molecule type" value="Genomic_DNA"/>
</dbReference>
<dbReference type="OrthoDB" id="341421at2759"/>
<dbReference type="InterPro" id="IPR046341">
    <property type="entry name" value="SET_dom_sf"/>
</dbReference>
<dbReference type="PANTHER" id="PTHR13271">
    <property type="entry name" value="UNCHARACTERIZED PUTATIVE METHYLTRANSFERASE"/>
    <property type="match status" value="1"/>
</dbReference>
<dbReference type="SUPFAM" id="SSF82199">
    <property type="entry name" value="SET domain"/>
    <property type="match status" value="1"/>
</dbReference>
<protein>
    <submittedName>
        <fullName evidence="2">Ribosomal lysine N-methyltransferase 4</fullName>
    </submittedName>
</protein>
<organism evidence="2 3">
    <name type="scientific">Wickerhamiella sorbophila</name>
    <dbReference type="NCBI Taxonomy" id="45607"/>
    <lineage>
        <taxon>Eukaryota</taxon>
        <taxon>Fungi</taxon>
        <taxon>Dikarya</taxon>
        <taxon>Ascomycota</taxon>
        <taxon>Saccharomycotina</taxon>
        <taxon>Dipodascomycetes</taxon>
        <taxon>Dipodascales</taxon>
        <taxon>Trichomonascaceae</taxon>
        <taxon>Wickerhamiella</taxon>
    </lineage>
</organism>
<dbReference type="Pfam" id="PF00856">
    <property type="entry name" value="SET"/>
    <property type="match status" value="1"/>
</dbReference>
<dbReference type="Proteomes" id="UP000238350">
    <property type="component" value="Unassembled WGS sequence"/>
</dbReference>
<dbReference type="InterPro" id="IPR050600">
    <property type="entry name" value="SETD3_SETD6_MTase"/>
</dbReference>
<dbReference type="Gene3D" id="3.90.1410.10">
    <property type="entry name" value="set domain protein methyltransferase, domain 1"/>
    <property type="match status" value="1"/>
</dbReference>
<keyword evidence="3" id="KW-1185">Reference proteome</keyword>
<keyword evidence="2" id="KW-0808">Transferase</keyword>
<dbReference type="PIRSF" id="PIRSF011771">
    <property type="entry name" value="RMS1_SET"/>
    <property type="match status" value="1"/>
</dbReference>
<accession>A0A2T0FP54</accession>
<dbReference type="AlphaFoldDB" id="A0A2T0FP54"/>
<evidence type="ECO:0000313" key="2">
    <source>
        <dbReference type="EMBL" id="PRT56758.1"/>
    </source>
</evidence>
<feature type="domain" description="SET" evidence="1">
    <location>
        <begin position="23"/>
        <end position="236"/>
    </location>
</feature>
<dbReference type="STRING" id="45607.A0A2T0FP54"/>
<dbReference type="PROSITE" id="PS50280">
    <property type="entry name" value="SET"/>
    <property type="match status" value="1"/>
</dbReference>
<dbReference type="InterPro" id="IPR001214">
    <property type="entry name" value="SET_dom"/>
</dbReference>
<dbReference type="GeneID" id="36518126"/>
<name>A0A2T0FP54_9ASCO</name>
<gene>
    <name evidence="2" type="ORF">B9G98_04378</name>
</gene>
<evidence type="ECO:0000313" key="3">
    <source>
        <dbReference type="Proteomes" id="UP000238350"/>
    </source>
</evidence>
<proteinExistence type="predicted"/>
<sequence>MTFEQQSEQFETWLKSHGVEISNKVGLHDYREAGQGRGLIALEDIAEGDVLFTIPQTNLLAVERDPKFGELVTKHELADWPALMAYMMLMSGTDRWAPYFAVLPSKFSTPMFWNPEQLELLKGSAVLDKVGRAEADELYDELASSIFKDQAFANVDVSRESFHRMGSLIMAYGFDVSVTGDDDDAFKAMVPLADMLNSHTVLGNARLEMPENVDGVLEMVASKDIKKGEQVYNVYGDLSNGELLRRYGYVEAGGTEYDMAEVSMEALIKSVAKVEGLKVEQIEERVEELQEYDEELLDDGYDVVYPGMPDVNLVAVANALTLALPAKKAIKTAIEMADEEEITAEGRLALQDLIETRLQDYQETNALTEPEDSTKIYTDINDMCNQVLASERKILERALEWVRASDDGAAEPAAKRRHVTA</sequence>
<reference evidence="2 3" key="1">
    <citation type="submission" date="2017-04" db="EMBL/GenBank/DDBJ databases">
        <title>Genome sequencing of [Candida] sorbophila.</title>
        <authorList>
            <person name="Ahn J.O."/>
        </authorList>
    </citation>
    <scope>NUCLEOTIDE SEQUENCE [LARGE SCALE GENOMIC DNA]</scope>
    <source>
        <strain evidence="2 3">DS02</strain>
    </source>
</reference>
<dbReference type="GO" id="GO:0005634">
    <property type="term" value="C:nucleus"/>
    <property type="evidence" value="ECO:0007669"/>
    <property type="project" value="TreeGrafter"/>
</dbReference>
<dbReference type="GO" id="GO:0016279">
    <property type="term" value="F:protein-lysine N-methyltransferase activity"/>
    <property type="evidence" value="ECO:0007669"/>
    <property type="project" value="InterPro"/>
</dbReference>
<dbReference type="RefSeq" id="XP_024666703.1">
    <property type="nucleotide sequence ID" value="XM_024810935.1"/>
</dbReference>